<keyword evidence="1" id="KW-0812">Transmembrane</keyword>
<accession>A0A2P2Q931</accession>
<keyword evidence="1" id="KW-1133">Transmembrane helix</keyword>
<dbReference type="EMBL" id="GGEC01083007">
    <property type="protein sequence ID" value="MBX63491.1"/>
    <property type="molecule type" value="Transcribed_RNA"/>
</dbReference>
<organism evidence="2">
    <name type="scientific">Rhizophora mucronata</name>
    <name type="common">Asiatic mangrove</name>
    <dbReference type="NCBI Taxonomy" id="61149"/>
    <lineage>
        <taxon>Eukaryota</taxon>
        <taxon>Viridiplantae</taxon>
        <taxon>Streptophyta</taxon>
        <taxon>Embryophyta</taxon>
        <taxon>Tracheophyta</taxon>
        <taxon>Spermatophyta</taxon>
        <taxon>Magnoliopsida</taxon>
        <taxon>eudicotyledons</taxon>
        <taxon>Gunneridae</taxon>
        <taxon>Pentapetalae</taxon>
        <taxon>rosids</taxon>
        <taxon>fabids</taxon>
        <taxon>Malpighiales</taxon>
        <taxon>Rhizophoraceae</taxon>
        <taxon>Rhizophora</taxon>
    </lineage>
</organism>
<name>A0A2P2Q931_RHIMU</name>
<dbReference type="AlphaFoldDB" id="A0A2P2Q931"/>
<proteinExistence type="predicted"/>
<keyword evidence="1" id="KW-0472">Membrane</keyword>
<protein>
    <submittedName>
        <fullName evidence="2">Uncharacterized protein</fullName>
    </submittedName>
</protein>
<evidence type="ECO:0000256" key="1">
    <source>
        <dbReference type="SAM" id="Phobius"/>
    </source>
</evidence>
<reference evidence="2" key="1">
    <citation type="submission" date="2018-02" db="EMBL/GenBank/DDBJ databases">
        <title>Rhizophora mucronata_Transcriptome.</title>
        <authorList>
            <person name="Meera S.P."/>
            <person name="Sreeshan A."/>
            <person name="Augustine A."/>
        </authorList>
    </citation>
    <scope>NUCLEOTIDE SEQUENCE</scope>
    <source>
        <tissue evidence="2">Leaf</tissue>
    </source>
</reference>
<evidence type="ECO:0000313" key="2">
    <source>
        <dbReference type="EMBL" id="MBX63491.1"/>
    </source>
</evidence>
<sequence length="51" mass="5854">MDVFEDGWLLKDSVFSTVGPIIIFTAFVSVCCWFVKLTLSLIFLVNFKLYS</sequence>
<feature type="transmembrane region" description="Helical" evidence="1">
    <location>
        <begin position="20"/>
        <end position="45"/>
    </location>
</feature>